<dbReference type="EMBL" id="BT084084">
    <property type="protein sequence ID" value="ACR34437.1"/>
    <property type="molecule type" value="mRNA"/>
</dbReference>
<name>B6UFT2_MAIZE</name>
<protein>
    <submittedName>
        <fullName evidence="1">Uncharacterized protein</fullName>
    </submittedName>
</protein>
<proteinExistence type="evidence at transcript level"/>
<evidence type="ECO:0000313" key="2">
    <source>
        <dbReference type="EMBL" id="ACR34437.1"/>
    </source>
</evidence>
<reference evidence="1" key="1">
    <citation type="journal article" date="2009" name="Plant Mol. Biol.">
        <title>Insights into corn genes derived from large-scale cDNA sequencing.</title>
        <authorList>
            <person name="Alexandrov N.N."/>
            <person name="Brover V.V."/>
            <person name="Freidin S."/>
            <person name="Troukhan M.E."/>
            <person name="Tatarinova T.V."/>
            <person name="Zhang H."/>
            <person name="Swaller T.J."/>
            <person name="Lu Y.P."/>
            <person name="Bouck J."/>
            <person name="Flavell R.B."/>
            <person name="Feldmann K.A."/>
        </authorList>
    </citation>
    <scope>NUCLEOTIDE SEQUENCE</scope>
</reference>
<reference evidence="2" key="2">
    <citation type="journal article" date="2009" name="PLoS Genet.">
        <title>Sequencing, mapping, and analysis of 27,455 maize full-length cDNAs.</title>
        <authorList>
            <person name="Soderlund C."/>
            <person name="Descour A."/>
            <person name="Kudrna D."/>
            <person name="Bomhoff M."/>
            <person name="Boyd L."/>
            <person name="Currie J."/>
            <person name="Angelova A."/>
            <person name="Collura K."/>
            <person name="Wissotski M."/>
            <person name="Ashley E."/>
            <person name="Morrow D."/>
            <person name="Fernandes J."/>
            <person name="Walbot V."/>
            <person name="Yu Y."/>
        </authorList>
    </citation>
    <scope>NUCLEOTIDE SEQUENCE</scope>
    <source>
        <strain evidence="2">B73</strain>
    </source>
</reference>
<dbReference type="EMBL" id="EU976097">
    <property type="protein sequence ID" value="ACG48215.1"/>
    <property type="molecule type" value="mRNA"/>
</dbReference>
<accession>B6UFT2</accession>
<evidence type="ECO:0000313" key="1">
    <source>
        <dbReference type="EMBL" id="ACG48215.1"/>
    </source>
</evidence>
<dbReference type="AlphaFoldDB" id="B6UFT2"/>
<sequence>MPSKRRRLLNQDTRLSRAEYLDDNNSCVTGISAEGKLLVDKKKTSSWIDVDVVLL</sequence>
<organism evidence="1">
    <name type="scientific">Zea mays</name>
    <name type="common">Maize</name>
    <dbReference type="NCBI Taxonomy" id="4577"/>
    <lineage>
        <taxon>Eukaryota</taxon>
        <taxon>Viridiplantae</taxon>
        <taxon>Streptophyta</taxon>
        <taxon>Embryophyta</taxon>
        <taxon>Tracheophyta</taxon>
        <taxon>Spermatophyta</taxon>
        <taxon>Magnoliopsida</taxon>
        <taxon>Liliopsida</taxon>
        <taxon>Poales</taxon>
        <taxon>Poaceae</taxon>
        <taxon>PACMAD clade</taxon>
        <taxon>Panicoideae</taxon>
        <taxon>Andropogonodae</taxon>
        <taxon>Andropogoneae</taxon>
        <taxon>Tripsacinae</taxon>
        <taxon>Zea</taxon>
    </lineage>
</organism>